<dbReference type="Pfam" id="PF02893">
    <property type="entry name" value="GRAM"/>
    <property type="match status" value="1"/>
</dbReference>
<feature type="compositionally biased region" description="Low complexity" evidence="2">
    <location>
        <begin position="72"/>
        <end position="92"/>
    </location>
</feature>
<dbReference type="Proteomes" id="UP000298416">
    <property type="component" value="Unassembled WGS sequence"/>
</dbReference>
<dbReference type="PANTHER" id="PTHR31969">
    <property type="entry name" value="GEM-LIKE PROTEIN 2"/>
    <property type="match status" value="1"/>
</dbReference>
<comment type="caution">
    <text evidence="4">The sequence shown here is derived from an EMBL/GenBank/DDBJ whole genome shotgun (WGS) entry which is preliminary data.</text>
</comment>
<keyword evidence="5" id="KW-1185">Reference proteome</keyword>
<dbReference type="EMBL" id="PNBA02001131">
    <property type="protein sequence ID" value="KAG6382327.1"/>
    <property type="molecule type" value="Genomic_DNA"/>
</dbReference>
<evidence type="ECO:0000256" key="2">
    <source>
        <dbReference type="SAM" id="MobiDB-lite"/>
    </source>
</evidence>
<organism evidence="4">
    <name type="scientific">Salvia splendens</name>
    <name type="common">Scarlet sage</name>
    <dbReference type="NCBI Taxonomy" id="180675"/>
    <lineage>
        <taxon>Eukaryota</taxon>
        <taxon>Viridiplantae</taxon>
        <taxon>Streptophyta</taxon>
        <taxon>Embryophyta</taxon>
        <taxon>Tracheophyta</taxon>
        <taxon>Spermatophyta</taxon>
        <taxon>Magnoliopsida</taxon>
        <taxon>eudicotyledons</taxon>
        <taxon>Gunneridae</taxon>
        <taxon>Pentapetalae</taxon>
        <taxon>asterids</taxon>
        <taxon>lamiids</taxon>
        <taxon>Lamiales</taxon>
        <taxon>Lamiaceae</taxon>
        <taxon>Nepetoideae</taxon>
        <taxon>Mentheae</taxon>
        <taxon>Salviinae</taxon>
        <taxon>Salvia</taxon>
        <taxon>Salvia subgen. Calosphace</taxon>
        <taxon>core Calosphace</taxon>
    </lineage>
</organism>
<dbReference type="Gene3D" id="2.30.29.30">
    <property type="entry name" value="Pleckstrin-homology domain (PH domain)/Phosphotyrosine-binding domain (PTB)"/>
    <property type="match status" value="1"/>
</dbReference>
<evidence type="ECO:0000313" key="5">
    <source>
        <dbReference type="Proteomes" id="UP000298416"/>
    </source>
</evidence>
<dbReference type="InterPro" id="IPR011993">
    <property type="entry name" value="PH-like_dom_sf"/>
</dbReference>
<evidence type="ECO:0000259" key="3">
    <source>
        <dbReference type="Pfam" id="PF02893"/>
    </source>
</evidence>
<protein>
    <recommendedName>
        <fullName evidence="3">GRAM domain-containing protein</fullName>
    </recommendedName>
</protein>
<reference evidence="4" key="1">
    <citation type="submission" date="2018-01" db="EMBL/GenBank/DDBJ databases">
        <authorList>
            <person name="Mao J.F."/>
        </authorList>
    </citation>
    <scope>NUCLEOTIDE SEQUENCE</scope>
    <source>
        <strain evidence="4">Huo1</strain>
        <tissue evidence="4">Leaf</tissue>
    </source>
</reference>
<dbReference type="InterPro" id="IPR037848">
    <property type="entry name" value="GEM-like"/>
</dbReference>
<evidence type="ECO:0000313" key="4">
    <source>
        <dbReference type="EMBL" id="KAG6382327.1"/>
    </source>
</evidence>
<accession>A0A8X8VTY4</accession>
<feature type="region of interest" description="Disordered" evidence="2">
    <location>
        <begin position="60"/>
        <end position="115"/>
    </location>
</feature>
<name>A0A8X8VTY4_SALSN</name>
<proteinExistence type="inferred from homology"/>
<evidence type="ECO:0000256" key="1">
    <source>
        <dbReference type="ARBA" id="ARBA00009414"/>
    </source>
</evidence>
<reference evidence="4" key="2">
    <citation type="submission" date="2020-08" db="EMBL/GenBank/DDBJ databases">
        <title>Plant Genome Project.</title>
        <authorList>
            <person name="Zhang R.-G."/>
        </authorList>
    </citation>
    <scope>NUCLEOTIDE SEQUENCE</scope>
    <source>
        <strain evidence="4">Huo1</strain>
        <tissue evidence="4">Leaf</tissue>
    </source>
</reference>
<gene>
    <name evidence="4" type="ORF">SASPL_158011</name>
</gene>
<feature type="domain" description="GRAM" evidence="3">
    <location>
        <begin position="165"/>
        <end position="272"/>
    </location>
</feature>
<dbReference type="AlphaFoldDB" id="A0A8X8VTY4"/>
<comment type="similarity">
    <text evidence="1">Belongs to the GEM family.</text>
</comment>
<sequence>MPIIPHLNYRYLPRFFLLKTAIYQLTHSVFSQTQRRKIESLINPARKFESLMEKTKDREFEDGFPTSPFVASLDRSSSLSEPSRSPSSSDHSAPFTENGEVAEAGRNQKKKLDRKGTSFAYRVREHAIILKNGAVKMGPKFSETVKGKLSVGAKIIKKGGRENIFRDVFGVSEGEKLLKASQCYLSTTAGPIAGILFISTQKTLLLQRTVHHRPLLLRRPHSDPYKVSIPMKKIKAANESENVNNPTHKYIEIVTEDGYEFWFMGFVRYEKAVVNLRRAISLQH</sequence>
<dbReference type="InterPro" id="IPR004182">
    <property type="entry name" value="GRAM"/>
</dbReference>